<keyword evidence="1" id="KW-1133">Transmembrane helix</keyword>
<sequence length="99" mass="11123">MSKFSKISIALLLIEAILLLVAIFTGNFPRHTFQIFLFIIPFGIVVSSIVALWGNARPKKPEFAFNILLAFIALLWILFFISLNIFVVGGAHLLYLLQS</sequence>
<feature type="transmembrane region" description="Helical" evidence="1">
    <location>
        <begin position="7"/>
        <end position="26"/>
    </location>
</feature>
<evidence type="ECO:0000313" key="3">
    <source>
        <dbReference type="Proteomes" id="UP000179047"/>
    </source>
</evidence>
<dbReference type="Proteomes" id="UP000179047">
    <property type="component" value="Unassembled WGS sequence"/>
</dbReference>
<gene>
    <name evidence="2" type="ORF">A3A33_03665</name>
</gene>
<keyword evidence="1" id="KW-0472">Membrane</keyword>
<organism evidence="2 3">
    <name type="scientific">Candidatus Yanofskybacteria bacterium RIFCSPLOWO2_01_FULL_49_25</name>
    <dbReference type="NCBI Taxonomy" id="1802701"/>
    <lineage>
        <taxon>Bacteria</taxon>
        <taxon>Candidatus Yanofskyibacteriota</taxon>
    </lineage>
</organism>
<evidence type="ECO:0000313" key="2">
    <source>
        <dbReference type="EMBL" id="OGN29289.1"/>
    </source>
</evidence>
<comment type="caution">
    <text evidence="2">The sequence shown here is derived from an EMBL/GenBank/DDBJ whole genome shotgun (WGS) entry which is preliminary data.</text>
</comment>
<dbReference type="STRING" id="1802701.A3A33_03665"/>
<dbReference type="EMBL" id="MGKP01000008">
    <property type="protein sequence ID" value="OGN29289.1"/>
    <property type="molecule type" value="Genomic_DNA"/>
</dbReference>
<dbReference type="AlphaFoldDB" id="A0A1F8GXV9"/>
<reference evidence="2 3" key="1">
    <citation type="journal article" date="2016" name="Nat. Commun.">
        <title>Thousands of microbial genomes shed light on interconnected biogeochemical processes in an aquifer system.</title>
        <authorList>
            <person name="Anantharaman K."/>
            <person name="Brown C.T."/>
            <person name="Hug L.A."/>
            <person name="Sharon I."/>
            <person name="Castelle C.J."/>
            <person name="Probst A.J."/>
            <person name="Thomas B.C."/>
            <person name="Singh A."/>
            <person name="Wilkins M.J."/>
            <person name="Karaoz U."/>
            <person name="Brodie E.L."/>
            <person name="Williams K.H."/>
            <person name="Hubbard S.S."/>
            <person name="Banfield J.F."/>
        </authorList>
    </citation>
    <scope>NUCLEOTIDE SEQUENCE [LARGE SCALE GENOMIC DNA]</scope>
</reference>
<feature type="transmembrane region" description="Helical" evidence="1">
    <location>
        <begin position="32"/>
        <end position="53"/>
    </location>
</feature>
<name>A0A1F8GXV9_9BACT</name>
<evidence type="ECO:0000256" key="1">
    <source>
        <dbReference type="SAM" id="Phobius"/>
    </source>
</evidence>
<keyword evidence="1" id="KW-0812">Transmembrane</keyword>
<accession>A0A1F8GXV9</accession>
<proteinExistence type="predicted"/>
<feature type="transmembrane region" description="Helical" evidence="1">
    <location>
        <begin position="65"/>
        <end position="95"/>
    </location>
</feature>
<protein>
    <submittedName>
        <fullName evidence="2">Uncharacterized protein</fullName>
    </submittedName>
</protein>